<feature type="transmembrane region" description="Helical" evidence="9">
    <location>
        <begin position="266"/>
        <end position="284"/>
    </location>
</feature>
<dbReference type="InterPro" id="IPR036291">
    <property type="entry name" value="NAD(P)-bd_dom_sf"/>
</dbReference>
<dbReference type="Gene3D" id="1.20.1530.20">
    <property type="match status" value="1"/>
</dbReference>
<keyword evidence="2" id="KW-0813">Transport</keyword>
<dbReference type="AlphaFoldDB" id="K6XIE9"/>
<evidence type="ECO:0000256" key="3">
    <source>
        <dbReference type="ARBA" id="ARBA00022449"/>
    </source>
</evidence>
<feature type="transmembrane region" description="Helical" evidence="9">
    <location>
        <begin position="149"/>
        <end position="173"/>
    </location>
</feature>
<dbReference type="eggNOG" id="COG0025">
    <property type="taxonomic scope" value="Bacteria"/>
</dbReference>
<evidence type="ECO:0000256" key="6">
    <source>
        <dbReference type="ARBA" id="ARBA00022989"/>
    </source>
</evidence>
<dbReference type="Proteomes" id="UP000006327">
    <property type="component" value="Unassembled WGS sequence"/>
</dbReference>
<evidence type="ECO:0000256" key="5">
    <source>
        <dbReference type="ARBA" id="ARBA00022692"/>
    </source>
</evidence>
<evidence type="ECO:0000256" key="1">
    <source>
        <dbReference type="ARBA" id="ARBA00004651"/>
    </source>
</evidence>
<keyword evidence="8 9" id="KW-0472">Membrane</keyword>
<dbReference type="STRING" id="493475.GARC_3469"/>
<dbReference type="InterPro" id="IPR006153">
    <property type="entry name" value="Cation/H_exchanger_TM"/>
</dbReference>
<evidence type="ECO:0000256" key="7">
    <source>
        <dbReference type="ARBA" id="ARBA00023065"/>
    </source>
</evidence>
<sequence>MSEPIIALVSVGLISIACQFLAYKIKLPAILPLLIAGIIVGPVTGIINADLLFGDLLFPIVSLSVAIILFEGSLTLKFKDLSGHGSMVRNLCTVGALITWVIAAPVAHYALDMSWQMAFLFGAIVTVTGPTVIVPMLRTVRPSTKIANILRWEGIVIDPIGALLAVLVFEYIVSTQDALSHTLFAFAKTISVGVIFGALSGYLMGIVLRNNWIPHYLVNTAVLTLMLGAFEGSNMIAHESGLLTVTIMGMWLANMKRVEVDDILEFKETLSVLLISGLFILLASRIELSAMLNLGWGSVIILLVIMFVARPISVFISSLGTNLSWRELALLSWIAPRGIVAAAVSALFALKLEALNYAQVELLVPLVFLVIITTVVIQSLTSVHVAKILGQRAPAPYGFLIFGGGLFSRLFAKELIAQDVTVRVADTNWESIRLARMDNIPTYYGNPMSEHAERSLDLSLYGTVLVISPYKQLNPLVTYHFEHALGKGAVLGLTVNEPQKRASHQVSESYAAKLCLFNEDVTYAKLAGYATKGGTIKTTRLSDEFSYEDYEKEYQKRSIRLCAIEPNGKVRMFTSLKNIQPKSDWRIVSLITEDKIAEVSQPTFDKNNLPS</sequence>
<evidence type="ECO:0000256" key="9">
    <source>
        <dbReference type="SAM" id="Phobius"/>
    </source>
</evidence>
<feature type="domain" description="Cation/H+ exchanger transmembrane" evidence="10">
    <location>
        <begin position="16"/>
        <end position="383"/>
    </location>
</feature>
<feature type="transmembrane region" description="Helical" evidence="9">
    <location>
        <begin position="328"/>
        <end position="350"/>
    </location>
</feature>
<dbReference type="Gene3D" id="3.40.50.720">
    <property type="entry name" value="NAD(P)-binding Rossmann-like Domain"/>
    <property type="match status" value="1"/>
</dbReference>
<protein>
    <submittedName>
        <fullName evidence="11">Sodium/hydrogen exchanger family protein</fullName>
    </submittedName>
</protein>
<dbReference type="PANTHER" id="PTHR32507:SF0">
    <property type="entry name" value="NA(+)_H(+) ANTIPORTER 2-RELATED"/>
    <property type="match status" value="1"/>
</dbReference>
<evidence type="ECO:0000259" key="10">
    <source>
        <dbReference type="Pfam" id="PF00999"/>
    </source>
</evidence>
<feature type="transmembrane region" description="Helical" evidence="9">
    <location>
        <begin position="30"/>
        <end position="50"/>
    </location>
</feature>
<dbReference type="RefSeq" id="WP_007622335.1">
    <property type="nucleotide sequence ID" value="NZ_BAEO01000052.1"/>
</dbReference>
<feature type="transmembrane region" description="Helical" evidence="9">
    <location>
        <begin position="56"/>
        <end position="76"/>
    </location>
</feature>
<evidence type="ECO:0000256" key="4">
    <source>
        <dbReference type="ARBA" id="ARBA00022475"/>
    </source>
</evidence>
<accession>K6XIE9</accession>
<comment type="caution">
    <text evidence="11">The sequence shown here is derived from an EMBL/GenBank/DDBJ whole genome shotgun (WGS) entry which is preliminary data.</text>
</comment>
<dbReference type="InterPro" id="IPR038770">
    <property type="entry name" value="Na+/solute_symporter_sf"/>
</dbReference>
<feature type="transmembrane region" description="Helical" evidence="9">
    <location>
        <begin position="185"/>
        <end position="205"/>
    </location>
</feature>
<dbReference type="OrthoDB" id="570124at2"/>
<keyword evidence="12" id="KW-1185">Reference proteome</keyword>
<dbReference type="GO" id="GO:0005886">
    <property type="term" value="C:plasma membrane"/>
    <property type="evidence" value="ECO:0007669"/>
    <property type="project" value="UniProtKB-SubCell"/>
</dbReference>
<keyword evidence="3" id="KW-0050">Antiport</keyword>
<dbReference type="SUPFAM" id="SSF51735">
    <property type="entry name" value="NAD(P)-binding Rossmann-fold domains"/>
    <property type="match status" value="1"/>
</dbReference>
<gene>
    <name evidence="11" type="ORF">GARC_3469</name>
</gene>
<keyword evidence="6 9" id="KW-1133">Transmembrane helix</keyword>
<feature type="transmembrane region" description="Helical" evidence="9">
    <location>
        <begin position="6"/>
        <end position="23"/>
    </location>
</feature>
<feature type="transmembrane region" description="Helical" evidence="9">
    <location>
        <begin position="362"/>
        <end position="383"/>
    </location>
</feature>
<feature type="transmembrane region" description="Helical" evidence="9">
    <location>
        <begin position="212"/>
        <end position="230"/>
    </location>
</feature>
<dbReference type="EMBL" id="BAEO01000052">
    <property type="protein sequence ID" value="GAC20424.1"/>
    <property type="molecule type" value="Genomic_DNA"/>
</dbReference>
<feature type="transmembrane region" description="Helical" evidence="9">
    <location>
        <begin position="296"/>
        <end position="316"/>
    </location>
</feature>
<evidence type="ECO:0000313" key="11">
    <source>
        <dbReference type="EMBL" id="GAC20424.1"/>
    </source>
</evidence>
<feature type="transmembrane region" description="Helical" evidence="9">
    <location>
        <begin position="88"/>
        <end position="111"/>
    </location>
</feature>
<feature type="transmembrane region" description="Helical" evidence="9">
    <location>
        <begin position="117"/>
        <end position="137"/>
    </location>
</feature>
<evidence type="ECO:0000256" key="8">
    <source>
        <dbReference type="ARBA" id="ARBA00023136"/>
    </source>
</evidence>
<comment type="subcellular location">
    <subcellularLocation>
        <location evidence="1">Cell membrane</location>
        <topology evidence="1">Multi-pass membrane protein</topology>
    </subcellularLocation>
</comment>
<organism evidence="11 12">
    <name type="scientific">Paraglaciecola arctica BSs20135</name>
    <dbReference type="NCBI Taxonomy" id="493475"/>
    <lineage>
        <taxon>Bacteria</taxon>
        <taxon>Pseudomonadati</taxon>
        <taxon>Pseudomonadota</taxon>
        <taxon>Gammaproteobacteria</taxon>
        <taxon>Alteromonadales</taxon>
        <taxon>Alteromonadaceae</taxon>
        <taxon>Paraglaciecola</taxon>
    </lineage>
</organism>
<dbReference type="Pfam" id="PF00999">
    <property type="entry name" value="Na_H_Exchanger"/>
    <property type="match status" value="1"/>
</dbReference>
<proteinExistence type="predicted"/>
<keyword evidence="5 9" id="KW-0812">Transmembrane</keyword>
<keyword evidence="4" id="KW-1003">Cell membrane</keyword>
<dbReference type="PANTHER" id="PTHR32507">
    <property type="entry name" value="NA(+)/H(+) ANTIPORTER 1"/>
    <property type="match status" value="1"/>
</dbReference>
<name>K6XIE9_9ALTE</name>
<reference evidence="11 12" key="1">
    <citation type="journal article" date="2017" name="Antonie Van Leeuwenhoek">
        <title>Rhizobium rhizosphaerae sp. nov., a novel species isolated from rice rhizosphere.</title>
        <authorList>
            <person name="Zhao J.J."/>
            <person name="Zhang J."/>
            <person name="Zhang R.J."/>
            <person name="Zhang C.W."/>
            <person name="Yin H.Q."/>
            <person name="Zhang X.X."/>
        </authorList>
    </citation>
    <scope>NUCLEOTIDE SEQUENCE [LARGE SCALE GENOMIC DNA]</scope>
    <source>
        <strain evidence="11 12">BSs20135</strain>
    </source>
</reference>
<evidence type="ECO:0000313" key="12">
    <source>
        <dbReference type="Proteomes" id="UP000006327"/>
    </source>
</evidence>
<keyword evidence="7" id="KW-0406">Ion transport</keyword>
<feature type="transmembrane region" description="Helical" evidence="9">
    <location>
        <begin position="395"/>
        <end position="412"/>
    </location>
</feature>
<dbReference type="GO" id="GO:0015297">
    <property type="term" value="F:antiporter activity"/>
    <property type="evidence" value="ECO:0007669"/>
    <property type="project" value="UniProtKB-KW"/>
</dbReference>
<evidence type="ECO:0000256" key="2">
    <source>
        <dbReference type="ARBA" id="ARBA00022448"/>
    </source>
</evidence>
<dbReference type="GO" id="GO:1902600">
    <property type="term" value="P:proton transmembrane transport"/>
    <property type="evidence" value="ECO:0007669"/>
    <property type="project" value="InterPro"/>
</dbReference>